<protein>
    <submittedName>
        <fullName evidence="2">Uncharacterized protein</fullName>
    </submittedName>
</protein>
<dbReference type="Proteomes" id="UP000078550">
    <property type="component" value="Unassembled WGS sequence"/>
</dbReference>
<evidence type="ECO:0000313" key="3">
    <source>
        <dbReference type="Proteomes" id="UP000078550"/>
    </source>
</evidence>
<gene>
    <name evidence="1" type="ORF">POVWA1_041470</name>
    <name evidence="2" type="ORF">POVWA2_040030</name>
</gene>
<reference evidence="2" key="1">
    <citation type="submission" date="2016-05" db="EMBL/GenBank/DDBJ databases">
        <authorList>
            <person name="Lavstsen T."/>
            <person name="Jespersen J.S."/>
        </authorList>
    </citation>
    <scope>NUCLEOTIDE SEQUENCE [LARGE SCALE GENOMIC DNA]</scope>
</reference>
<organism evidence="2 3">
    <name type="scientific">Plasmodium ovale wallikeri</name>
    <dbReference type="NCBI Taxonomy" id="864142"/>
    <lineage>
        <taxon>Eukaryota</taxon>
        <taxon>Sar</taxon>
        <taxon>Alveolata</taxon>
        <taxon>Apicomplexa</taxon>
        <taxon>Aconoidasida</taxon>
        <taxon>Haemosporida</taxon>
        <taxon>Plasmodiidae</taxon>
        <taxon>Plasmodium</taxon>
        <taxon>Plasmodium (Plasmodium)</taxon>
    </lineage>
</organism>
<proteinExistence type="predicted"/>
<dbReference type="Proteomes" id="UP000078555">
    <property type="component" value="Unassembled WGS sequence"/>
</dbReference>
<keyword evidence="4" id="KW-1185">Reference proteome</keyword>
<evidence type="ECO:0000313" key="4">
    <source>
        <dbReference type="Proteomes" id="UP000078555"/>
    </source>
</evidence>
<dbReference type="EMBL" id="FLRD01000113">
    <property type="protein sequence ID" value="SBT40142.1"/>
    <property type="molecule type" value="Genomic_DNA"/>
</dbReference>
<dbReference type="AlphaFoldDB" id="A0A1A8Z9T3"/>
<reference evidence="4" key="2">
    <citation type="submission" date="2016-05" db="EMBL/GenBank/DDBJ databases">
        <authorList>
            <person name="Naeem R."/>
        </authorList>
    </citation>
    <scope>NUCLEOTIDE SEQUENCE [LARGE SCALE GENOMIC DNA]</scope>
</reference>
<sequence>MEVLNGEESRSTLLNMLGIPQMNYKQELQYKRKKKKENYKIRGEKWEKFLKLVIHNTNESKPLQVNAILRAQYQCT</sequence>
<accession>A0A1A8Z9T3</accession>
<reference evidence="3" key="3">
    <citation type="submission" date="2016-05" db="EMBL/GenBank/DDBJ databases">
        <authorList>
            <person name="Naeem Raeece"/>
        </authorList>
    </citation>
    <scope>NUCLEOTIDE SEQUENCE [LARGE SCALE GENOMIC DNA]</scope>
</reference>
<dbReference type="EMBL" id="FLRE01000154">
    <property type="protein sequence ID" value="SBT40594.1"/>
    <property type="molecule type" value="Genomic_DNA"/>
</dbReference>
<name>A0A1A8Z9T3_PLAOA</name>
<evidence type="ECO:0000313" key="1">
    <source>
        <dbReference type="EMBL" id="SBT40142.1"/>
    </source>
</evidence>
<evidence type="ECO:0000313" key="2">
    <source>
        <dbReference type="EMBL" id="SBT40594.1"/>
    </source>
</evidence>